<dbReference type="InterPro" id="IPR001610">
    <property type="entry name" value="PAC"/>
</dbReference>
<evidence type="ECO:0000259" key="3">
    <source>
        <dbReference type="PROSITE" id="PS50113"/>
    </source>
</evidence>
<evidence type="ECO:0000259" key="4">
    <source>
        <dbReference type="PROSITE" id="PS50883"/>
    </source>
</evidence>
<dbReference type="Gene3D" id="3.30.70.270">
    <property type="match status" value="1"/>
</dbReference>
<accession>A0A644TLM6</accession>
<dbReference type="Pfam" id="PF00990">
    <property type="entry name" value="GGDEF"/>
    <property type="match status" value="1"/>
</dbReference>
<dbReference type="GO" id="GO:0006355">
    <property type="term" value="P:regulation of DNA-templated transcription"/>
    <property type="evidence" value="ECO:0007669"/>
    <property type="project" value="InterPro"/>
</dbReference>
<dbReference type="SUPFAM" id="SSF55785">
    <property type="entry name" value="PYP-like sensor domain (PAS domain)"/>
    <property type="match status" value="1"/>
</dbReference>
<dbReference type="InterPro" id="IPR035965">
    <property type="entry name" value="PAS-like_dom_sf"/>
</dbReference>
<evidence type="ECO:0000313" key="6">
    <source>
        <dbReference type="EMBL" id="MPL67875.1"/>
    </source>
</evidence>
<dbReference type="InterPro" id="IPR000160">
    <property type="entry name" value="GGDEF_dom"/>
</dbReference>
<dbReference type="InterPro" id="IPR043128">
    <property type="entry name" value="Rev_trsase/Diguanyl_cyclase"/>
</dbReference>
<name>A0A644TLM6_9ZZZZ</name>
<dbReference type="InterPro" id="IPR013767">
    <property type="entry name" value="PAS_fold"/>
</dbReference>
<feature type="coiled-coil region" evidence="1">
    <location>
        <begin position="14"/>
        <end position="55"/>
    </location>
</feature>
<dbReference type="FunFam" id="3.30.70.270:FF:000001">
    <property type="entry name" value="Diguanylate cyclase domain protein"/>
    <property type="match status" value="1"/>
</dbReference>
<sequence>MKEICPKIDGLTDLAEAKLYIKKLETVIAEQQANKHVLREERQKHEAIINNLQEVVFQTDKDGCWTFLNPVWADITGFTVEESIGKHFLEYVYPADRASQQGLLESMVQKKLESCRYELRYCHKDGGFCWVEVSARLALDEDRQTCICGTLTDISERKKLEFELNRHRNELEELVNERTYALYQTNEQLKQEVADRCRSEAMLEYLETHDSLTNLPNRYFLTEALCKASAAASPQHPSALIFVDIDNFKVVNDTFGHSDGDKLLVSLVSLFKRDLEQKDVLARLGGDEFGVLLHNADIDKATKVAERFRRLLDEGELCIDTQRVCLNLTISVGVVLIDGTLETQDLMAYAETALYAAKEEGKNRISVIESANDKAKFSEANIMVGKIKAGLKEQRFELHFQPVYKFGEGIAHYEALIRLRDEDETLLPPNHFIPIAERFGLMSQIDRWVVKSVIKILQNRRDDIRLFLNLSGTSLGDKALLSFIEHIIKKSGVAAERIGFEITETTAVKDLEQAEEWIKRIKDLGCCFALDDFGIGFSSFSYLSALPVDYIKIDGSFVQKIDVDSKQLALVQAMNAVTHTLGKKTIAEFVENEKIANILHEIGVDCGQGYYFGKPAPLCD</sequence>
<dbReference type="PANTHER" id="PTHR44757">
    <property type="entry name" value="DIGUANYLATE CYCLASE DGCP"/>
    <property type="match status" value="1"/>
</dbReference>
<feature type="domain" description="PAS" evidence="2">
    <location>
        <begin position="41"/>
        <end position="111"/>
    </location>
</feature>
<organism evidence="6">
    <name type="scientific">bioreactor metagenome</name>
    <dbReference type="NCBI Taxonomy" id="1076179"/>
    <lineage>
        <taxon>unclassified sequences</taxon>
        <taxon>metagenomes</taxon>
        <taxon>ecological metagenomes</taxon>
    </lineage>
</organism>
<proteinExistence type="predicted"/>
<dbReference type="Pfam" id="PF00989">
    <property type="entry name" value="PAS"/>
    <property type="match status" value="1"/>
</dbReference>
<dbReference type="EMBL" id="VSSQ01000039">
    <property type="protein sequence ID" value="MPL67875.1"/>
    <property type="molecule type" value="Genomic_DNA"/>
</dbReference>
<dbReference type="NCBIfam" id="TIGR00229">
    <property type="entry name" value="sensory_box"/>
    <property type="match status" value="1"/>
</dbReference>
<dbReference type="SUPFAM" id="SSF55073">
    <property type="entry name" value="Nucleotide cyclase"/>
    <property type="match status" value="1"/>
</dbReference>
<evidence type="ECO:0000259" key="2">
    <source>
        <dbReference type="PROSITE" id="PS50112"/>
    </source>
</evidence>
<dbReference type="SMART" id="SM00052">
    <property type="entry name" value="EAL"/>
    <property type="match status" value="1"/>
</dbReference>
<dbReference type="NCBIfam" id="TIGR00254">
    <property type="entry name" value="GGDEF"/>
    <property type="match status" value="1"/>
</dbReference>
<dbReference type="PROSITE" id="PS50112">
    <property type="entry name" value="PAS"/>
    <property type="match status" value="1"/>
</dbReference>
<keyword evidence="1" id="KW-0175">Coiled coil</keyword>
<feature type="domain" description="PAC" evidence="3">
    <location>
        <begin position="115"/>
        <end position="166"/>
    </location>
</feature>
<protein>
    <submittedName>
        <fullName evidence="6">Uncharacterized protein</fullName>
    </submittedName>
</protein>
<evidence type="ECO:0000259" key="5">
    <source>
        <dbReference type="PROSITE" id="PS50887"/>
    </source>
</evidence>
<dbReference type="CDD" id="cd01949">
    <property type="entry name" value="GGDEF"/>
    <property type="match status" value="1"/>
</dbReference>
<dbReference type="InterPro" id="IPR052155">
    <property type="entry name" value="Biofilm_reg_signaling"/>
</dbReference>
<dbReference type="PROSITE" id="PS50113">
    <property type="entry name" value="PAC"/>
    <property type="match status" value="1"/>
</dbReference>
<gene>
    <name evidence="6" type="ORF">SDC9_13578</name>
</gene>
<dbReference type="InterPro" id="IPR029787">
    <property type="entry name" value="Nucleotide_cyclase"/>
</dbReference>
<comment type="caution">
    <text evidence="6">The sequence shown here is derived from an EMBL/GenBank/DDBJ whole genome shotgun (WGS) entry which is preliminary data.</text>
</comment>
<dbReference type="InterPro" id="IPR000700">
    <property type="entry name" value="PAS-assoc_C"/>
</dbReference>
<dbReference type="Gene3D" id="3.30.450.20">
    <property type="entry name" value="PAS domain"/>
    <property type="match status" value="1"/>
</dbReference>
<dbReference type="SMART" id="SM00267">
    <property type="entry name" value="GGDEF"/>
    <property type="match status" value="1"/>
</dbReference>
<dbReference type="SUPFAM" id="SSF141868">
    <property type="entry name" value="EAL domain-like"/>
    <property type="match status" value="1"/>
</dbReference>
<dbReference type="SMART" id="SM00091">
    <property type="entry name" value="PAS"/>
    <property type="match status" value="1"/>
</dbReference>
<dbReference type="Pfam" id="PF00563">
    <property type="entry name" value="EAL"/>
    <property type="match status" value="1"/>
</dbReference>
<dbReference type="Gene3D" id="3.20.20.450">
    <property type="entry name" value="EAL domain"/>
    <property type="match status" value="1"/>
</dbReference>
<evidence type="ECO:0000256" key="1">
    <source>
        <dbReference type="SAM" id="Coils"/>
    </source>
</evidence>
<dbReference type="SMART" id="SM00086">
    <property type="entry name" value="PAC"/>
    <property type="match status" value="1"/>
</dbReference>
<dbReference type="InterPro" id="IPR000014">
    <property type="entry name" value="PAS"/>
</dbReference>
<reference evidence="6" key="1">
    <citation type="submission" date="2019-08" db="EMBL/GenBank/DDBJ databases">
        <authorList>
            <person name="Kucharzyk K."/>
            <person name="Murdoch R.W."/>
            <person name="Higgins S."/>
            <person name="Loffler F."/>
        </authorList>
    </citation>
    <scope>NUCLEOTIDE SEQUENCE</scope>
</reference>
<dbReference type="PROSITE" id="PS50883">
    <property type="entry name" value="EAL"/>
    <property type="match status" value="1"/>
</dbReference>
<dbReference type="InterPro" id="IPR035919">
    <property type="entry name" value="EAL_sf"/>
</dbReference>
<feature type="domain" description="EAL" evidence="4">
    <location>
        <begin position="380"/>
        <end position="620"/>
    </location>
</feature>
<dbReference type="CDD" id="cd01948">
    <property type="entry name" value="EAL"/>
    <property type="match status" value="1"/>
</dbReference>
<dbReference type="CDD" id="cd00130">
    <property type="entry name" value="PAS"/>
    <property type="match status" value="1"/>
</dbReference>
<dbReference type="PANTHER" id="PTHR44757:SF4">
    <property type="entry name" value="DIGUANYLATE CYCLASE DGCE-RELATED"/>
    <property type="match status" value="1"/>
</dbReference>
<feature type="domain" description="GGDEF" evidence="5">
    <location>
        <begin position="236"/>
        <end position="370"/>
    </location>
</feature>
<dbReference type="InterPro" id="IPR001633">
    <property type="entry name" value="EAL_dom"/>
</dbReference>
<dbReference type="PROSITE" id="PS50887">
    <property type="entry name" value="GGDEF"/>
    <property type="match status" value="1"/>
</dbReference>
<dbReference type="AlphaFoldDB" id="A0A644TLM6"/>